<comment type="caution">
    <text evidence="2">The sequence shown here is derived from an EMBL/GenBank/DDBJ whole genome shotgun (WGS) entry which is preliminary data.</text>
</comment>
<dbReference type="EMBL" id="MPUH01000230">
    <property type="protein sequence ID" value="OMJ85639.1"/>
    <property type="molecule type" value="Genomic_DNA"/>
</dbReference>
<dbReference type="AlphaFoldDB" id="A0A1R2C9F4"/>
<sequence length="147" mass="16727">MSKASPACISKKPFDIKKSFTQESSKSIRPSKLKLKDSVILKIFNASVKKAKVSLRQKDLQEDILETLVSVEREYVKKLINIRSKKGERKSCLGININTPDEKRTKAYRRKKTSYGNLSHSRKNSSLRKFDSTCSSPKSDALSRVLF</sequence>
<feature type="region of interest" description="Disordered" evidence="1">
    <location>
        <begin position="103"/>
        <end position="131"/>
    </location>
</feature>
<accession>A0A1R2C9F4</accession>
<evidence type="ECO:0000256" key="1">
    <source>
        <dbReference type="SAM" id="MobiDB-lite"/>
    </source>
</evidence>
<gene>
    <name evidence="2" type="ORF">SteCoe_12985</name>
</gene>
<dbReference type="Proteomes" id="UP000187209">
    <property type="component" value="Unassembled WGS sequence"/>
</dbReference>
<evidence type="ECO:0000313" key="2">
    <source>
        <dbReference type="EMBL" id="OMJ85639.1"/>
    </source>
</evidence>
<proteinExistence type="predicted"/>
<keyword evidence="3" id="KW-1185">Reference proteome</keyword>
<reference evidence="2 3" key="1">
    <citation type="submission" date="2016-11" db="EMBL/GenBank/DDBJ databases">
        <title>The macronuclear genome of Stentor coeruleus: a giant cell with tiny introns.</title>
        <authorList>
            <person name="Slabodnick M."/>
            <person name="Ruby J.G."/>
            <person name="Reiff S.B."/>
            <person name="Swart E.C."/>
            <person name="Gosai S."/>
            <person name="Prabakaran S."/>
            <person name="Witkowska E."/>
            <person name="Larue G.E."/>
            <person name="Fisher S."/>
            <person name="Freeman R.M."/>
            <person name="Gunawardena J."/>
            <person name="Chu W."/>
            <person name="Stover N.A."/>
            <person name="Gregory B.D."/>
            <person name="Nowacki M."/>
            <person name="Derisi J."/>
            <person name="Roy S.W."/>
            <person name="Marshall W.F."/>
            <person name="Sood P."/>
        </authorList>
    </citation>
    <scope>NUCLEOTIDE SEQUENCE [LARGE SCALE GENOMIC DNA]</scope>
    <source>
        <strain evidence="2">WM001</strain>
    </source>
</reference>
<name>A0A1R2C9F4_9CILI</name>
<protein>
    <submittedName>
        <fullName evidence="2">Uncharacterized protein</fullName>
    </submittedName>
</protein>
<evidence type="ECO:0000313" key="3">
    <source>
        <dbReference type="Proteomes" id="UP000187209"/>
    </source>
</evidence>
<organism evidence="2 3">
    <name type="scientific">Stentor coeruleus</name>
    <dbReference type="NCBI Taxonomy" id="5963"/>
    <lineage>
        <taxon>Eukaryota</taxon>
        <taxon>Sar</taxon>
        <taxon>Alveolata</taxon>
        <taxon>Ciliophora</taxon>
        <taxon>Postciliodesmatophora</taxon>
        <taxon>Heterotrichea</taxon>
        <taxon>Heterotrichida</taxon>
        <taxon>Stentoridae</taxon>
        <taxon>Stentor</taxon>
    </lineage>
</organism>